<protein>
    <submittedName>
        <fullName evidence="1">Uncharacterized protein</fullName>
    </submittedName>
</protein>
<accession>A0A8S1MBT5</accession>
<evidence type="ECO:0000313" key="1">
    <source>
        <dbReference type="EMBL" id="CAD8077717.1"/>
    </source>
</evidence>
<dbReference type="Proteomes" id="UP000692954">
    <property type="component" value="Unassembled WGS sequence"/>
</dbReference>
<dbReference type="AlphaFoldDB" id="A0A8S1MBT5"/>
<evidence type="ECO:0000313" key="2">
    <source>
        <dbReference type="Proteomes" id="UP000692954"/>
    </source>
</evidence>
<reference evidence="1" key="1">
    <citation type="submission" date="2021-01" db="EMBL/GenBank/DDBJ databases">
        <authorList>
            <consortium name="Genoscope - CEA"/>
            <person name="William W."/>
        </authorList>
    </citation>
    <scope>NUCLEOTIDE SEQUENCE</scope>
</reference>
<gene>
    <name evidence="1" type="ORF">PSON_ATCC_30995.1.T0360271</name>
</gene>
<comment type="caution">
    <text evidence="1">The sequence shown here is derived from an EMBL/GenBank/DDBJ whole genome shotgun (WGS) entry which is preliminary data.</text>
</comment>
<dbReference type="OrthoDB" id="301350at2759"/>
<keyword evidence="2" id="KW-1185">Reference proteome</keyword>
<organism evidence="1 2">
    <name type="scientific">Paramecium sonneborni</name>
    <dbReference type="NCBI Taxonomy" id="65129"/>
    <lineage>
        <taxon>Eukaryota</taxon>
        <taxon>Sar</taxon>
        <taxon>Alveolata</taxon>
        <taxon>Ciliophora</taxon>
        <taxon>Intramacronucleata</taxon>
        <taxon>Oligohymenophorea</taxon>
        <taxon>Peniculida</taxon>
        <taxon>Parameciidae</taxon>
        <taxon>Paramecium</taxon>
    </lineage>
</organism>
<dbReference type="EMBL" id="CAJJDN010000036">
    <property type="protein sequence ID" value="CAD8077717.1"/>
    <property type="molecule type" value="Genomic_DNA"/>
</dbReference>
<proteinExistence type="predicted"/>
<sequence>MICLSERKISIHQNKGLIQLPEISKSQELLRLNNKALQSGKTKKQTKQQSPDRDIYYLKLPSINQKAQEKTDNCFKLSKSQVQTQKMQQFTYKRLYGDSSSDNISKYHRQIEDIEIKHNHYINKIEELYMITKQHL</sequence>
<name>A0A8S1MBT5_9CILI</name>